<protein>
    <submittedName>
        <fullName evidence="2">Uncharacterized protein</fullName>
    </submittedName>
</protein>
<dbReference type="Proteomes" id="UP000821837">
    <property type="component" value="Chromosome 10"/>
</dbReference>
<organism evidence="2 3">
    <name type="scientific">Rhipicephalus sanguineus</name>
    <name type="common">Brown dog tick</name>
    <name type="synonym">Ixodes sanguineus</name>
    <dbReference type="NCBI Taxonomy" id="34632"/>
    <lineage>
        <taxon>Eukaryota</taxon>
        <taxon>Metazoa</taxon>
        <taxon>Ecdysozoa</taxon>
        <taxon>Arthropoda</taxon>
        <taxon>Chelicerata</taxon>
        <taxon>Arachnida</taxon>
        <taxon>Acari</taxon>
        <taxon>Parasitiformes</taxon>
        <taxon>Ixodida</taxon>
        <taxon>Ixodoidea</taxon>
        <taxon>Ixodidae</taxon>
        <taxon>Rhipicephalinae</taxon>
        <taxon>Rhipicephalus</taxon>
        <taxon>Rhipicephalus</taxon>
    </lineage>
</organism>
<feature type="region of interest" description="Disordered" evidence="1">
    <location>
        <begin position="1"/>
        <end position="520"/>
    </location>
</feature>
<name>A0A9D4QCY4_RHISA</name>
<dbReference type="EMBL" id="JABSTV010001246">
    <property type="protein sequence ID" value="KAH7976067.1"/>
    <property type="molecule type" value="Genomic_DNA"/>
</dbReference>
<dbReference type="VEuPathDB" id="VectorBase:RSAN_051934"/>
<evidence type="ECO:0000313" key="3">
    <source>
        <dbReference type="Proteomes" id="UP000821837"/>
    </source>
</evidence>
<evidence type="ECO:0000256" key="1">
    <source>
        <dbReference type="SAM" id="MobiDB-lite"/>
    </source>
</evidence>
<reference evidence="2" key="1">
    <citation type="journal article" date="2020" name="Cell">
        <title>Large-Scale Comparative Analyses of Tick Genomes Elucidate Their Genetic Diversity and Vector Capacities.</title>
        <authorList>
            <consortium name="Tick Genome and Microbiome Consortium (TIGMIC)"/>
            <person name="Jia N."/>
            <person name="Wang J."/>
            <person name="Shi W."/>
            <person name="Du L."/>
            <person name="Sun Y."/>
            <person name="Zhan W."/>
            <person name="Jiang J.F."/>
            <person name="Wang Q."/>
            <person name="Zhang B."/>
            <person name="Ji P."/>
            <person name="Bell-Sakyi L."/>
            <person name="Cui X.M."/>
            <person name="Yuan T.T."/>
            <person name="Jiang B.G."/>
            <person name="Yang W.F."/>
            <person name="Lam T.T."/>
            <person name="Chang Q.C."/>
            <person name="Ding S.J."/>
            <person name="Wang X.J."/>
            <person name="Zhu J.G."/>
            <person name="Ruan X.D."/>
            <person name="Zhao L."/>
            <person name="Wei J.T."/>
            <person name="Ye R.Z."/>
            <person name="Que T.C."/>
            <person name="Du C.H."/>
            <person name="Zhou Y.H."/>
            <person name="Cheng J.X."/>
            <person name="Dai P.F."/>
            <person name="Guo W.B."/>
            <person name="Han X.H."/>
            <person name="Huang E.J."/>
            <person name="Li L.F."/>
            <person name="Wei W."/>
            <person name="Gao Y.C."/>
            <person name="Liu J.Z."/>
            <person name="Shao H.Z."/>
            <person name="Wang X."/>
            <person name="Wang C.C."/>
            <person name="Yang T.C."/>
            <person name="Huo Q.B."/>
            <person name="Li W."/>
            <person name="Chen H.Y."/>
            <person name="Chen S.E."/>
            <person name="Zhou L.G."/>
            <person name="Ni X.B."/>
            <person name="Tian J.H."/>
            <person name="Sheng Y."/>
            <person name="Liu T."/>
            <person name="Pan Y.S."/>
            <person name="Xia L.Y."/>
            <person name="Li J."/>
            <person name="Zhao F."/>
            <person name="Cao W.C."/>
        </authorList>
    </citation>
    <scope>NUCLEOTIDE SEQUENCE</scope>
    <source>
        <strain evidence="2">Rsan-2018</strain>
    </source>
</reference>
<feature type="compositionally biased region" description="Acidic residues" evidence="1">
    <location>
        <begin position="953"/>
        <end position="962"/>
    </location>
</feature>
<feature type="compositionally biased region" description="Basic and acidic residues" evidence="1">
    <location>
        <begin position="883"/>
        <end position="936"/>
    </location>
</feature>
<feature type="compositionally biased region" description="Basic and acidic residues" evidence="1">
    <location>
        <begin position="122"/>
        <end position="131"/>
    </location>
</feature>
<gene>
    <name evidence="2" type="ORF">HPB52_008608</name>
</gene>
<feature type="compositionally biased region" description="Basic and acidic residues" evidence="1">
    <location>
        <begin position="153"/>
        <end position="224"/>
    </location>
</feature>
<sequence>MGDRRRDSRGRPPPFEPRPQHHPPPDMPPFHKPMNSRPSLMESTPHHSRGLLDRQRRRESGDEGPMEHRRRPPDYDDRYPVSASVPPMHFDGPLRDDCGRDGRGHRGRRAPEEHDDLPLESYDYRGPRGGDPRGPPPRPSEPPRRPQSTPRYGGDRDPFFESPDRGRRSFDYPERHGGERERFDGLRDRGERDREYYRGRGDTQHFGDEMDHEHPPGRMQHWPDDDPEWGPPPPGPRYGNERGRPGGMGQRPFVPEYSSGFNDERPSSMPCPESRRSSSARSRHQDWGPEGFCEGPHELGPSEWEDEFGSLPYRPGPPGFRGMERGPFPSGEYPGENMRDPDLGGYDERPPKSSSRDRGYPCPREFQERGREMSGIPPYEDHPPHSPGSGRRPFTEGYSEGQGPPRFSSYQQPLPGPMGQEERRPFQGVGPRDVGLKHDVPPFDKRPMMPLKDEARPPLPNHPKGMATEQAAESGYRNIHANPENPWPNLRTTGCRDQPAASGYSGSSLGKERLPGGPEKAMGGIQARPLFQRSLGDHPQAWICRNNVTEHPRPLQGATAHQALEGRRNHGRCMQISLEVKVQRLFLVPTEKCSRVLRLLHLEMAFHKRQEFRTLSLLQPTSTHSELRLLPQQPIPAPPLPPSQLTSQTFFTTGQLAQASTGNPAPGSLSTPGTTEVRPPMMTAYPQQFFPMTYMPIPFAQERYMTPPQQSLSGSTPPGSYGYQQKQATALETKHHPPLSSPFLNTAAGQLPASVPGPVPSTPTPSYFTTPQDPVVTDVQEPTASPLPLRAQVHSTSAGQGQPRLPTAGQQKIAEKGMPPQREEQGVTKGGQPPTSNIKSSPGNKAALYDQEVSSSTPETAVAGSSKQSNERELDTSGVPRGSTEKTAEAESMRRDDMKPAEKIEPATSRKNEDSSDERSGHSSERSSRTNEDSYRRRSSKRRRTYSSSDGKYEDDDSDVENTNDGVCLSGRGNEGQVFGIPVVFKAISTTRTFWNIRGGQVARELEEVVGDNVVNQKINRAGFLCVNVATAADAVKLLNLKRLGGAEVESVIPSMYLRHEAKIRGVPYHYTNEKLAELFADVGVLSARRQLTVKRMHDGTYEEFPRSSVVLTFKPDATLPRTLELDNEKFIVEEYIEAPLQCFKCLRFGHTSRACVSVSRCKNCGARYCDEECERRTPMCANCFGPHQATYVGCPRRREVAFASLWKRTFDLNAL</sequence>
<dbReference type="AlphaFoldDB" id="A0A9D4QCY4"/>
<feature type="compositionally biased region" description="Polar residues" evidence="1">
    <location>
        <begin position="833"/>
        <end position="843"/>
    </location>
</feature>
<feature type="compositionally biased region" description="Basic and acidic residues" evidence="1">
    <location>
        <begin position="92"/>
        <end position="112"/>
    </location>
</feature>
<evidence type="ECO:0000313" key="2">
    <source>
        <dbReference type="EMBL" id="KAH7976067.1"/>
    </source>
</evidence>
<comment type="caution">
    <text evidence="2">The sequence shown here is derived from an EMBL/GenBank/DDBJ whole genome shotgun (WGS) entry which is preliminary data.</text>
</comment>
<feature type="region of interest" description="Disordered" evidence="1">
    <location>
        <begin position="657"/>
        <end position="680"/>
    </location>
</feature>
<keyword evidence="3" id="KW-1185">Reference proteome</keyword>
<proteinExistence type="predicted"/>
<feature type="compositionally biased region" description="Basic and acidic residues" evidence="1">
    <location>
        <begin position="337"/>
        <end position="372"/>
    </location>
</feature>
<feature type="region of interest" description="Disordered" evidence="1">
    <location>
        <begin position="707"/>
        <end position="968"/>
    </location>
</feature>
<dbReference type="VEuPathDB" id="VectorBase:RSAN_043164"/>
<feature type="compositionally biased region" description="Basic and acidic residues" evidence="1">
    <location>
        <begin position="1"/>
        <end position="10"/>
    </location>
</feature>
<reference evidence="2" key="2">
    <citation type="submission" date="2021-09" db="EMBL/GenBank/DDBJ databases">
        <authorList>
            <person name="Jia N."/>
            <person name="Wang J."/>
            <person name="Shi W."/>
            <person name="Du L."/>
            <person name="Sun Y."/>
            <person name="Zhan W."/>
            <person name="Jiang J."/>
            <person name="Wang Q."/>
            <person name="Zhang B."/>
            <person name="Ji P."/>
            <person name="Sakyi L.B."/>
            <person name="Cui X."/>
            <person name="Yuan T."/>
            <person name="Jiang B."/>
            <person name="Yang W."/>
            <person name="Lam T.T.-Y."/>
            <person name="Chang Q."/>
            <person name="Ding S."/>
            <person name="Wang X."/>
            <person name="Zhu J."/>
            <person name="Ruan X."/>
            <person name="Zhao L."/>
            <person name="Wei J."/>
            <person name="Que T."/>
            <person name="Du C."/>
            <person name="Cheng J."/>
            <person name="Dai P."/>
            <person name="Han X."/>
            <person name="Huang E."/>
            <person name="Gao Y."/>
            <person name="Liu J."/>
            <person name="Shao H."/>
            <person name="Ye R."/>
            <person name="Li L."/>
            <person name="Wei W."/>
            <person name="Wang X."/>
            <person name="Wang C."/>
            <person name="Huo Q."/>
            <person name="Li W."/>
            <person name="Guo W."/>
            <person name="Chen H."/>
            <person name="Chen S."/>
            <person name="Zhou L."/>
            <person name="Zhou L."/>
            <person name="Ni X."/>
            <person name="Tian J."/>
            <person name="Zhou Y."/>
            <person name="Sheng Y."/>
            <person name="Liu T."/>
            <person name="Pan Y."/>
            <person name="Xia L."/>
            <person name="Li J."/>
            <person name="Zhao F."/>
            <person name="Cao W."/>
        </authorList>
    </citation>
    <scope>NUCLEOTIDE SEQUENCE</scope>
    <source>
        <strain evidence="2">Rsan-2018</strain>
        <tissue evidence="2">Larvae</tissue>
    </source>
</reference>
<feature type="compositionally biased region" description="Basic and acidic residues" evidence="1">
    <location>
        <begin position="434"/>
        <end position="456"/>
    </location>
</feature>
<feature type="compositionally biased region" description="Polar residues" evidence="1">
    <location>
        <begin position="657"/>
        <end position="674"/>
    </location>
</feature>
<feature type="compositionally biased region" description="Polar residues" evidence="1">
    <location>
        <begin position="852"/>
        <end position="868"/>
    </location>
</feature>
<feature type="compositionally biased region" description="Polar residues" evidence="1">
    <location>
        <begin position="707"/>
        <end position="730"/>
    </location>
</feature>
<accession>A0A9D4QCY4</accession>
<feature type="compositionally biased region" description="Basic and acidic residues" evidence="1">
    <location>
        <begin position="50"/>
        <end position="79"/>
    </location>
</feature>